<organism evidence="1 2">
    <name type="scientific">Holotrichia oblita</name>
    <name type="common">Chafer beetle</name>
    <dbReference type="NCBI Taxonomy" id="644536"/>
    <lineage>
        <taxon>Eukaryota</taxon>
        <taxon>Metazoa</taxon>
        <taxon>Ecdysozoa</taxon>
        <taxon>Arthropoda</taxon>
        <taxon>Hexapoda</taxon>
        <taxon>Insecta</taxon>
        <taxon>Pterygota</taxon>
        <taxon>Neoptera</taxon>
        <taxon>Endopterygota</taxon>
        <taxon>Coleoptera</taxon>
        <taxon>Polyphaga</taxon>
        <taxon>Scarabaeiformia</taxon>
        <taxon>Scarabaeidae</taxon>
        <taxon>Melolonthinae</taxon>
        <taxon>Holotrichia</taxon>
    </lineage>
</organism>
<gene>
    <name evidence="1" type="ORF">MML48_7g00010293</name>
</gene>
<accession>A0ACB9SST1</accession>
<dbReference type="EMBL" id="CM043021">
    <property type="protein sequence ID" value="KAI4458399.1"/>
    <property type="molecule type" value="Genomic_DNA"/>
</dbReference>
<evidence type="ECO:0000313" key="2">
    <source>
        <dbReference type="Proteomes" id="UP001056778"/>
    </source>
</evidence>
<evidence type="ECO:0000313" key="1">
    <source>
        <dbReference type="EMBL" id="KAI4458399.1"/>
    </source>
</evidence>
<name>A0ACB9SST1_HOLOL</name>
<keyword evidence="2" id="KW-1185">Reference proteome</keyword>
<reference evidence="1" key="1">
    <citation type="submission" date="2022-04" db="EMBL/GenBank/DDBJ databases">
        <title>Chromosome-scale genome assembly of Holotrichia oblita Faldermann.</title>
        <authorList>
            <person name="Rongchong L."/>
        </authorList>
    </citation>
    <scope>NUCLEOTIDE SEQUENCE</scope>
    <source>
        <strain evidence="1">81SQS9</strain>
    </source>
</reference>
<proteinExistence type="predicted"/>
<protein>
    <submittedName>
        <fullName evidence="1">Ptpla domain protein</fullName>
    </submittedName>
</protein>
<comment type="caution">
    <text evidence="1">The sequence shown here is derived from an EMBL/GenBank/DDBJ whole genome shotgun (WGS) entry which is preliminary data.</text>
</comment>
<sequence length="246" mass="29216">MSTSLRPFVYWAQSETNRFIESRLKRCTGVGAKGLHNYEFSIDFYSDIQPDTSSYKIHPSKVDINVSKEKKAWWPRVTSTPQKPIWLKVDFDRWQSEEDLGDDSEVRDVREDYPNVYDQLQKEERGYKKVWSAVEIVRYPYYITQLYKTENKILTWLRYSIWIPLYPLGFLCEGIIVLRSIAYVEETGIYSISLPNSYNVAFHFPTVLRIYLLFFLFPGMYVMMSHMYRVRKAKLGTDKKKIKKSA</sequence>
<dbReference type="Proteomes" id="UP001056778">
    <property type="component" value="Chromosome 7"/>
</dbReference>